<dbReference type="Pfam" id="PF03235">
    <property type="entry name" value="GmrSD_N"/>
    <property type="match status" value="1"/>
</dbReference>
<name>A0A1H0Z7E8_9BURK</name>
<protein>
    <recommendedName>
        <fullName evidence="1">GmrSD restriction endonucleases N-terminal domain-containing protein</fullName>
    </recommendedName>
</protein>
<evidence type="ECO:0000313" key="3">
    <source>
        <dbReference type="Proteomes" id="UP000183487"/>
    </source>
</evidence>
<evidence type="ECO:0000313" key="2">
    <source>
        <dbReference type="EMBL" id="SDQ23081.1"/>
    </source>
</evidence>
<dbReference type="EMBL" id="FNKP01000001">
    <property type="protein sequence ID" value="SDQ23081.1"/>
    <property type="molecule type" value="Genomic_DNA"/>
</dbReference>
<evidence type="ECO:0000259" key="1">
    <source>
        <dbReference type="Pfam" id="PF03235"/>
    </source>
</evidence>
<reference evidence="3" key="1">
    <citation type="submission" date="2016-10" db="EMBL/GenBank/DDBJ databases">
        <authorList>
            <person name="Varghese N."/>
            <person name="Submissions S."/>
        </authorList>
    </citation>
    <scope>NUCLEOTIDE SEQUENCE [LARGE SCALE GENOMIC DNA]</scope>
    <source>
        <strain evidence="3">GAS106B</strain>
    </source>
</reference>
<organism evidence="2 3">
    <name type="scientific">Paraburkholderia fungorum</name>
    <dbReference type="NCBI Taxonomy" id="134537"/>
    <lineage>
        <taxon>Bacteria</taxon>
        <taxon>Pseudomonadati</taxon>
        <taxon>Pseudomonadota</taxon>
        <taxon>Betaproteobacteria</taxon>
        <taxon>Burkholderiales</taxon>
        <taxon>Burkholderiaceae</taxon>
        <taxon>Paraburkholderia</taxon>
    </lineage>
</organism>
<dbReference type="PANTHER" id="PTHR37292:SF2">
    <property type="entry name" value="DUF262 DOMAIN-CONTAINING PROTEIN"/>
    <property type="match status" value="1"/>
</dbReference>
<gene>
    <name evidence="2" type="ORF">SAMN05443245_0480</name>
</gene>
<dbReference type="InterPro" id="IPR004919">
    <property type="entry name" value="GmrSD_N"/>
</dbReference>
<keyword evidence="3" id="KW-1185">Reference proteome</keyword>
<accession>A0A1H0Z7E8</accession>
<feature type="domain" description="GmrSD restriction endonucleases N-terminal" evidence="1">
    <location>
        <begin position="10"/>
        <end position="255"/>
    </location>
</feature>
<sequence length="597" mass="66564">MSFRTAEPALKDVLDDIAKGNTQLPDFQRGWVWDDNHIKSLIASLSLSYPIGAVMFLEAGGVPFKPRLFEGVALQPAPKPKTFVLDGQQRLTSMYLALRSGQPVKTRTEKGAEIRRVYFLDMVKCLDPDADREDAVVSVPESLQVTSDFGRKVDLDISTSAAQFEKRMFPVSLLFDIQGFMTWESGFSAHFQFGAEAMQFMQQFRNEIWLRFQQFKVPAIELTQDTPREAVCQVFEKVNTGGVTLTVFELMTATFAADVGEFNLREDWEARLERLTAKHDVLNAVDGTSFLTAVTLLTSYRRHLEKQTAVSCKRADVLRLSLLEFKALQTSLEAGFKRAAELLAEEKIFDVRSLPYATQLIPLSAICAQLGDRATQHGVKQKLLRWYWSGVMGELYGGANETRFAMDMQDVVAWVDGGPEPRTVRDANFAPARLLSLQSRLAAAYKGLAALLMKHGGRDFVSGTPIDLNSYFNNAIDIHHIFPRAWCEKQTLPREKWNSVINKAPLAAGTNRFISGDAPSVYLARIQKAKQVDPTSLDDFLTSHVIPVPQLHADDFDGFIRLRAVALLNLIEQATGKAVPGRDSEETMKAFGGALAV</sequence>
<proteinExistence type="predicted"/>
<dbReference type="Proteomes" id="UP000183487">
    <property type="component" value="Unassembled WGS sequence"/>
</dbReference>
<dbReference type="OrthoDB" id="9798761at2"/>
<dbReference type="AlphaFoldDB" id="A0A1H0Z7E8"/>
<dbReference type="RefSeq" id="WP_074762779.1">
    <property type="nucleotide sequence ID" value="NZ_FNKP01000001.1"/>
</dbReference>
<dbReference type="PANTHER" id="PTHR37292">
    <property type="entry name" value="VNG6097C"/>
    <property type="match status" value="1"/>
</dbReference>